<proteinExistence type="predicted"/>
<comment type="caution">
    <text evidence="2">The sequence shown here is derived from an EMBL/GenBank/DDBJ whole genome shotgun (WGS) entry which is preliminary data.</text>
</comment>
<evidence type="ECO:0000313" key="2">
    <source>
        <dbReference type="EMBL" id="CAD2176340.1"/>
    </source>
</evidence>
<dbReference type="SUPFAM" id="SSF81383">
    <property type="entry name" value="F-box domain"/>
    <property type="match status" value="1"/>
</dbReference>
<dbReference type="Proteomes" id="UP000580250">
    <property type="component" value="Unassembled WGS sequence"/>
</dbReference>
<dbReference type="InterPro" id="IPR001810">
    <property type="entry name" value="F-box_dom"/>
</dbReference>
<feature type="domain" description="F-box" evidence="1">
    <location>
        <begin position="1"/>
        <end position="50"/>
    </location>
</feature>
<sequence length="316" mass="37194">MFFLPTEVQLDIFKFLNYEELCSIKQTNLYFRDFINNFEGELAREKFYEITIVYFDQCKQYPHKIIKPEADFSLNDEQLEEKFKNGLAKPIPLYLPDLDSDKTLVIRLSKGFIEEKLCIQLPTIIKSKEDIKIVYYYLNKLFNCSFEYGEFEYFIFNPELIKLLFGNFRTPKRVYIKKCLMIIKHNKCITAKYTDTLFKILTSGGDNFRAVNLNFYNSSANLATFYDRIVEYIATSRDSSKMVPVIILRYLSSTSLTLNERAEKVETRQLNGIKYTNYQIANMHNPKVIFFSLCNEEKSIDGSTFNVIISKIESKI</sequence>
<accession>A0A6V7VMX8</accession>
<dbReference type="AlphaFoldDB" id="A0A6V7VMX8"/>
<evidence type="ECO:0000313" key="3">
    <source>
        <dbReference type="Proteomes" id="UP000580250"/>
    </source>
</evidence>
<reference evidence="2 3" key="1">
    <citation type="submission" date="2020-08" db="EMBL/GenBank/DDBJ databases">
        <authorList>
            <person name="Koutsovoulos G."/>
            <person name="Danchin GJ E."/>
        </authorList>
    </citation>
    <scope>NUCLEOTIDE SEQUENCE [LARGE SCALE GENOMIC DNA]</scope>
</reference>
<evidence type="ECO:0000259" key="1">
    <source>
        <dbReference type="PROSITE" id="PS50181"/>
    </source>
</evidence>
<name>A0A6V7VMX8_MELEN</name>
<protein>
    <recommendedName>
        <fullName evidence="1">F-box domain-containing protein</fullName>
    </recommendedName>
</protein>
<gene>
    <name evidence="2" type="ORF">MENT_LOCUS28140</name>
</gene>
<organism evidence="2 3">
    <name type="scientific">Meloidogyne enterolobii</name>
    <name type="common">Root-knot nematode worm</name>
    <name type="synonym">Meloidogyne mayaguensis</name>
    <dbReference type="NCBI Taxonomy" id="390850"/>
    <lineage>
        <taxon>Eukaryota</taxon>
        <taxon>Metazoa</taxon>
        <taxon>Ecdysozoa</taxon>
        <taxon>Nematoda</taxon>
        <taxon>Chromadorea</taxon>
        <taxon>Rhabditida</taxon>
        <taxon>Tylenchina</taxon>
        <taxon>Tylenchomorpha</taxon>
        <taxon>Tylenchoidea</taxon>
        <taxon>Meloidogynidae</taxon>
        <taxon>Meloidogyninae</taxon>
        <taxon>Meloidogyne</taxon>
    </lineage>
</organism>
<dbReference type="PROSITE" id="PS50181">
    <property type="entry name" value="FBOX"/>
    <property type="match status" value="1"/>
</dbReference>
<dbReference type="InterPro" id="IPR036047">
    <property type="entry name" value="F-box-like_dom_sf"/>
</dbReference>
<dbReference type="Pfam" id="PF12937">
    <property type="entry name" value="F-box-like"/>
    <property type="match status" value="1"/>
</dbReference>
<dbReference type="EMBL" id="CAJEWN010000273">
    <property type="protein sequence ID" value="CAD2176340.1"/>
    <property type="molecule type" value="Genomic_DNA"/>
</dbReference>